<keyword evidence="1" id="KW-1133">Transmembrane helix</keyword>
<feature type="transmembrane region" description="Helical" evidence="1">
    <location>
        <begin position="15"/>
        <end position="37"/>
    </location>
</feature>
<evidence type="ECO:0008006" key="4">
    <source>
        <dbReference type="Google" id="ProtNLM"/>
    </source>
</evidence>
<reference evidence="3" key="1">
    <citation type="journal article" date="2019" name="Int. J. Syst. Evol. Microbiol.">
        <title>The Global Catalogue of Microorganisms (GCM) 10K type strain sequencing project: providing services to taxonomists for standard genome sequencing and annotation.</title>
        <authorList>
            <consortium name="The Broad Institute Genomics Platform"/>
            <consortium name="The Broad Institute Genome Sequencing Center for Infectious Disease"/>
            <person name="Wu L."/>
            <person name="Ma J."/>
        </authorList>
    </citation>
    <scope>NUCLEOTIDE SEQUENCE [LARGE SCALE GENOMIC DNA]</scope>
    <source>
        <strain evidence="3">CGMCC 1.16031</strain>
    </source>
</reference>
<keyword evidence="1" id="KW-0812">Transmembrane</keyword>
<organism evidence="2 3">
    <name type="scientific">Pseudobowmanella zhangzhouensis</name>
    <dbReference type="NCBI Taxonomy" id="1537679"/>
    <lineage>
        <taxon>Bacteria</taxon>
        <taxon>Pseudomonadati</taxon>
        <taxon>Pseudomonadota</taxon>
        <taxon>Gammaproteobacteria</taxon>
        <taxon>Alteromonadales</taxon>
        <taxon>Alteromonadaceae</taxon>
    </lineage>
</organism>
<evidence type="ECO:0000256" key="1">
    <source>
        <dbReference type="SAM" id="Phobius"/>
    </source>
</evidence>
<evidence type="ECO:0000313" key="3">
    <source>
        <dbReference type="Proteomes" id="UP001596364"/>
    </source>
</evidence>
<sequence length="146" mass="15422">MRPDLPTQQTQAGNMLVMAVFVILVMTMLSLAIVNILSSASQSVIYEVLGLRAQHVARSSLETHLAQVFRADGTLDIAACDAPLNLDFSASTIVSVQGCVAQSSCRSQVYTSGDGVVTHLMFNSDGQCTSGNTVASRSIAVDAVER</sequence>
<protein>
    <recommendedName>
        <fullName evidence="4">MSHA biogenesis protein MshP</fullName>
    </recommendedName>
</protein>
<accession>A0ABW1XPB7</accession>
<evidence type="ECO:0000313" key="2">
    <source>
        <dbReference type="EMBL" id="MFC6441198.1"/>
    </source>
</evidence>
<dbReference type="EMBL" id="JBHSUS010000001">
    <property type="protein sequence ID" value="MFC6441198.1"/>
    <property type="molecule type" value="Genomic_DNA"/>
</dbReference>
<keyword evidence="3" id="KW-1185">Reference proteome</keyword>
<dbReference type="Proteomes" id="UP001596364">
    <property type="component" value="Unassembled WGS sequence"/>
</dbReference>
<proteinExistence type="predicted"/>
<gene>
    <name evidence="2" type="ORF">ACFP85_13680</name>
</gene>
<comment type="caution">
    <text evidence="2">The sequence shown here is derived from an EMBL/GenBank/DDBJ whole genome shotgun (WGS) entry which is preliminary data.</text>
</comment>
<name>A0ABW1XPB7_9ALTE</name>
<dbReference type="RefSeq" id="WP_131258467.1">
    <property type="nucleotide sequence ID" value="NZ_JBHSUS010000001.1"/>
</dbReference>
<keyword evidence="1" id="KW-0472">Membrane</keyword>